<accession>A0ABP1PPV4</accession>
<gene>
    <name evidence="5" type="ORF">ODALV1_LOCUS1468</name>
</gene>
<evidence type="ECO:0000313" key="5">
    <source>
        <dbReference type="EMBL" id="CAL8070887.1"/>
    </source>
</evidence>
<evidence type="ECO:0000256" key="3">
    <source>
        <dbReference type="PROSITE-ProRule" id="PRU00059"/>
    </source>
</evidence>
<dbReference type="SMART" id="SM00042">
    <property type="entry name" value="CUB"/>
    <property type="match status" value="3"/>
</dbReference>
<keyword evidence="2" id="KW-1015">Disulfide bond</keyword>
<evidence type="ECO:0000256" key="1">
    <source>
        <dbReference type="ARBA" id="ARBA00022737"/>
    </source>
</evidence>
<reference evidence="5 6" key="1">
    <citation type="submission" date="2024-08" db="EMBL/GenBank/DDBJ databases">
        <authorList>
            <person name="Cucini C."/>
            <person name="Frati F."/>
        </authorList>
    </citation>
    <scope>NUCLEOTIDE SEQUENCE [LARGE SCALE GENOMIC DNA]</scope>
</reference>
<dbReference type="CDD" id="cd00041">
    <property type="entry name" value="CUB"/>
    <property type="match status" value="2"/>
</dbReference>
<dbReference type="Pfam" id="PF00431">
    <property type="entry name" value="CUB"/>
    <property type="match status" value="3"/>
</dbReference>
<dbReference type="PANTHER" id="PTHR24251">
    <property type="entry name" value="OVOCHYMASE-RELATED"/>
    <property type="match status" value="1"/>
</dbReference>
<dbReference type="PROSITE" id="PS01180">
    <property type="entry name" value="CUB"/>
    <property type="match status" value="3"/>
</dbReference>
<organism evidence="5 6">
    <name type="scientific">Orchesella dallaii</name>
    <dbReference type="NCBI Taxonomy" id="48710"/>
    <lineage>
        <taxon>Eukaryota</taxon>
        <taxon>Metazoa</taxon>
        <taxon>Ecdysozoa</taxon>
        <taxon>Arthropoda</taxon>
        <taxon>Hexapoda</taxon>
        <taxon>Collembola</taxon>
        <taxon>Entomobryomorpha</taxon>
        <taxon>Entomobryoidea</taxon>
        <taxon>Orchesellidae</taxon>
        <taxon>Orchesellinae</taxon>
        <taxon>Orchesella</taxon>
    </lineage>
</organism>
<proteinExistence type="predicted"/>
<dbReference type="InterPro" id="IPR000859">
    <property type="entry name" value="CUB_dom"/>
</dbReference>
<dbReference type="Gene3D" id="2.60.120.290">
    <property type="entry name" value="Spermadhesin, CUB domain"/>
    <property type="match status" value="3"/>
</dbReference>
<keyword evidence="6" id="KW-1185">Reference proteome</keyword>
<feature type="domain" description="CUB" evidence="4">
    <location>
        <begin position="182"/>
        <end position="290"/>
    </location>
</feature>
<sequence length="549" mass="61747">MTEGIVIQTGELHKMIVAMMSETIPTEFGKVREEISTLENRLDRLENTCVGVSYNNRTNETGRTDATCGGVIEEKEFGEIIYKEGKSYSNSENCMWTVVVPDAGMISFQLVTSGFEDSYDYITVNSVDQDGVTTGTPSKLNSLNRTTSVRGSRANVIFSSDSSITGTGFTLRFSIKHIAEECGGVIIGDRGLILYKSGLKYLNNERCVWILHSPNSRNIKLNLLEDRFENCCDYLLVNTIDPETGWIRNDTKKIKGENETLTVEESLVVIVFYSDQYNSGNGFSLEFSSSGDNPDPEINFIVKHFSELNGAIEYPSSEWKEGGESNKIYVVGFSKTVKFPETHHTVIDWKHGIFQSSTTDSCVYDSLTLYETFRNGWKARARFPNQTDCQPFVTVPPETEILSFSHHCFIGIFKPLSHKSKENVTSFSFSYDNQRIADSICGGILEPLEAEFGQISYKIYTIYRNHEHCNWTVQVPQAKTIRFNLIQTGLESCCDHISVYSYNEPTDSPFKLKSDNRTVSVAGPNATVTFKTDLSVTGVGFLLRYRKET</sequence>
<dbReference type="Proteomes" id="UP001642540">
    <property type="component" value="Unassembled WGS sequence"/>
</dbReference>
<dbReference type="SUPFAM" id="SSF49854">
    <property type="entry name" value="Spermadhesin, CUB domain"/>
    <property type="match status" value="3"/>
</dbReference>
<feature type="domain" description="CUB" evidence="4">
    <location>
        <begin position="441"/>
        <end position="548"/>
    </location>
</feature>
<dbReference type="InterPro" id="IPR035914">
    <property type="entry name" value="Sperma_CUB_dom_sf"/>
</dbReference>
<evidence type="ECO:0000259" key="4">
    <source>
        <dbReference type="PROSITE" id="PS01180"/>
    </source>
</evidence>
<comment type="caution">
    <text evidence="3">Lacks conserved residue(s) required for the propagation of feature annotation.</text>
</comment>
<evidence type="ECO:0000256" key="2">
    <source>
        <dbReference type="ARBA" id="ARBA00023157"/>
    </source>
</evidence>
<comment type="caution">
    <text evidence="5">The sequence shown here is derived from an EMBL/GenBank/DDBJ whole genome shotgun (WGS) entry which is preliminary data.</text>
</comment>
<feature type="domain" description="CUB" evidence="4">
    <location>
        <begin position="68"/>
        <end position="176"/>
    </location>
</feature>
<protein>
    <recommendedName>
        <fullName evidence="4">CUB domain-containing protein</fullName>
    </recommendedName>
</protein>
<dbReference type="EMBL" id="CAXLJM020000004">
    <property type="protein sequence ID" value="CAL8070887.1"/>
    <property type="molecule type" value="Genomic_DNA"/>
</dbReference>
<evidence type="ECO:0000313" key="6">
    <source>
        <dbReference type="Proteomes" id="UP001642540"/>
    </source>
</evidence>
<name>A0ABP1PPV4_9HEXA</name>
<keyword evidence="1" id="KW-0677">Repeat</keyword>